<dbReference type="EMBL" id="CP163432">
    <property type="protein sequence ID" value="XDQ15417.1"/>
    <property type="molecule type" value="Genomic_DNA"/>
</dbReference>
<evidence type="ECO:0008006" key="2">
    <source>
        <dbReference type="Google" id="ProtNLM"/>
    </source>
</evidence>
<dbReference type="Gene3D" id="2.70.98.10">
    <property type="match status" value="1"/>
</dbReference>
<protein>
    <recommendedName>
        <fullName evidence="2">Galactose mutarotase</fullName>
    </recommendedName>
</protein>
<dbReference type="InterPro" id="IPR014718">
    <property type="entry name" value="GH-type_carb-bd"/>
</dbReference>
<organism evidence="1">
    <name type="scientific">Streptomyces sp. R11</name>
    <dbReference type="NCBI Taxonomy" id="3238625"/>
    <lineage>
        <taxon>Bacteria</taxon>
        <taxon>Bacillati</taxon>
        <taxon>Actinomycetota</taxon>
        <taxon>Actinomycetes</taxon>
        <taxon>Kitasatosporales</taxon>
        <taxon>Streptomycetaceae</taxon>
        <taxon>Streptomyces</taxon>
    </lineage>
</organism>
<name>A0AB39NBR2_9ACTN</name>
<reference evidence="1" key="1">
    <citation type="submission" date="2024-07" db="EMBL/GenBank/DDBJ databases">
        <authorList>
            <person name="Yu S.T."/>
        </authorList>
    </citation>
    <scope>NUCLEOTIDE SEQUENCE</scope>
    <source>
        <strain evidence="1">R11</strain>
    </source>
</reference>
<gene>
    <name evidence="1" type="ORF">AB5J55_40090</name>
</gene>
<sequence>MVTTVPAITTDPAHGGRWTSLRSAGREWLWHRSTPERDKVVPGAAFVDAGGLEECIPTVRGLPDHGDAWSRPWTRTGDTEHVECESFALARSIREASDGTQVDYTLTARPGFRFVWAAHALLDLSPQATLRMPAGAATRLFPEAAPLMARTWPAGAPWITGGWPAPHGLPLDRLGPDDGTAVGAVVDSARCCVHDHRDRLALELAADGQPVSIALWRNLAGYPQPHPYRSTGVEPMLGRVFDLADAGPDDAARVPASGEVRWRLVLTGACRCPSTPAPKEHRPWT</sequence>
<dbReference type="RefSeq" id="WP_369275351.1">
    <property type="nucleotide sequence ID" value="NZ_CP163432.1"/>
</dbReference>
<proteinExistence type="predicted"/>
<evidence type="ECO:0000313" key="1">
    <source>
        <dbReference type="EMBL" id="XDQ15417.1"/>
    </source>
</evidence>
<dbReference type="GO" id="GO:0030246">
    <property type="term" value="F:carbohydrate binding"/>
    <property type="evidence" value="ECO:0007669"/>
    <property type="project" value="InterPro"/>
</dbReference>
<accession>A0AB39NBR2</accession>
<dbReference type="AlphaFoldDB" id="A0AB39NBR2"/>